<dbReference type="OrthoDB" id="6851830at2"/>
<keyword evidence="3" id="KW-1185">Reference proteome</keyword>
<accession>A0A1I2BA66</accession>
<feature type="transmembrane region" description="Helical" evidence="1">
    <location>
        <begin position="73"/>
        <end position="97"/>
    </location>
</feature>
<gene>
    <name evidence="2" type="ORF">SAMN05216251_103382</name>
</gene>
<feature type="transmembrane region" description="Helical" evidence="1">
    <location>
        <begin position="179"/>
        <end position="198"/>
    </location>
</feature>
<protein>
    <submittedName>
        <fullName evidence="2">Probable cobalt transporter subunit (CbtA)</fullName>
    </submittedName>
</protein>
<dbReference type="RefSeq" id="WP_093712575.1">
    <property type="nucleotide sequence ID" value="NZ_FONG01000003.1"/>
</dbReference>
<dbReference type="Proteomes" id="UP000199323">
    <property type="component" value="Unassembled WGS sequence"/>
</dbReference>
<keyword evidence="1" id="KW-0812">Transmembrane</keyword>
<name>A0A1I2BA66_9ACTN</name>
<dbReference type="InterPro" id="IPR012666">
    <property type="entry name" value="CbtA_put"/>
</dbReference>
<dbReference type="STRING" id="380248.SAMN05216251_103382"/>
<dbReference type="Pfam" id="PF09490">
    <property type="entry name" value="CbtA"/>
    <property type="match status" value="1"/>
</dbReference>
<organism evidence="2 3">
    <name type="scientific">Actinacidiphila alni</name>
    <dbReference type="NCBI Taxonomy" id="380248"/>
    <lineage>
        <taxon>Bacteria</taxon>
        <taxon>Bacillati</taxon>
        <taxon>Actinomycetota</taxon>
        <taxon>Actinomycetes</taxon>
        <taxon>Kitasatosporales</taxon>
        <taxon>Streptomycetaceae</taxon>
        <taxon>Actinacidiphila</taxon>
    </lineage>
</organism>
<reference evidence="2 3" key="1">
    <citation type="submission" date="2016-10" db="EMBL/GenBank/DDBJ databases">
        <authorList>
            <person name="de Groot N.N."/>
        </authorList>
    </citation>
    <scope>NUCLEOTIDE SEQUENCE [LARGE SCALE GENOMIC DNA]</scope>
    <source>
        <strain evidence="2 3">CGMCC 4.3510</strain>
    </source>
</reference>
<keyword evidence="1" id="KW-1133">Transmembrane helix</keyword>
<evidence type="ECO:0000313" key="2">
    <source>
        <dbReference type="EMBL" id="SFE52040.1"/>
    </source>
</evidence>
<dbReference type="EMBL" id="FONG01000003">
    <property type="protein sequence ID" value="SFE52040.1"/>
    <property type="molecule type" value="Genomic_DNA"/>
</dbReference>
<proteinExistence type="predicted"/>
<evidence type="ECO:0000256" key="1">
    <source>
        <dbReference type="SAM" id="Phobius"/>
    </source>
</evidence>
<dbReference type="AlphaFoldDB" id="A0A1I2BA66"/>
<feature type="transmembrane region" description="Helical" evidence="1">
    <location>
        <begin position="109"/>
        <end position="127"/>
    </location>
</feature>
<keyword evidence="1" id="KW-0472">Membrane</keyword>
<sequence length="287" mass="30233">MEKKLILRGIIVGAFAGLLAFVFARIFAEPQINKAIDYESGRDAAQAALDKAAGLPAAAADPDLFSRTVQADVGIGVGMVFFGMAMGALFAVAYAVCLGRVGNLRARNLALLVAGGGFLGIYLVPFLKYPANPPAIGHEDTIKDRTGLYLVMVVCSLAFLVGAAVLGRRLRSRFGNWNATLLAAGAFVVAIGVVMALLPELGHLAYNKENFGNHATETPLPLTDDKGRIVYPGFPADVLFSFRFYSVAAQLLLWAVIGLCFGPLAERLLAPRSAPAPSVGRAEPVGA</sequence>
<evidence type="ECO:0000313" key="3">
    <source>
        <dbReference type="Proteomes" id="UP000199323"/>
    </source>
</evidence>
<feature type="transmembrane region" description="Helical" evidence="1">
    <location>
        <begin position="244"/>
        <end position="265"/>
    </location>
</feature>
<feature type="transmembrane region" description="Helical" evidence="1">
    <location>
        <begin position="147"/>
        <end position="167"/>
    </location>
</feature>